<dbReference type="GO" id="GO:0048040">
    <property type="term" value="F:UDP-glucuronate decarboxylase activity"/>
    <property type="evidence" value="ECO:0007669"/>
    <property type="project" value="TreeGrafter"/>
</dbReference>
<dbReference type="InterPro" id="IPR036291">
    <property type="entry name" value="NAD(P)-bd_dom_sf"/>
</dbReference>
<dbReference type="GO" id="GO:0005737">
    <property type="term" value="C:cytoplasm"/>
    <property type="evidence" value="ECO:0007669"/>
    <property type="project" value="TreeGrafter"/>
</dbReference>
<dbReference type="EMBL" id="FODD01000052">
    <property type="protein sequence ID" value="SEO89514.1"/>
    <property type="molecule type" value="Genomic_DNA"/>
</dbReference>
<evidence type="ECO:0000256" key="11">
    <source>
        <dbReference type="ARBA" id="ARBA00023239"/>
    </source>
</evidence>
<evidence type="ECO:0000256" key="4">
    <source>
        <dbReference type="ARBA" id="ARBA00022793"/>
    </source>
</evidence>
<dbReference type="InterPro" id="IPR001509">
    <property type="entry name" value="Epimerase_deHydtase"/>
</dbReference>
<dbReference type="Gene3D" id="3.40.50.720">
    <property type="entry name" value="NAD(P)-binding Rossmann-like Domain"/>
    <property type="match status" value="1"/>
</dbReference>
<feature type="domain" description="NAD-dependent epimerase/dehydratase" evidence="13">
    <location>
        <begin position="5"/>
        <end position="239"/>
    </location>
</feature>
<keyword evidence="9" id="KW-0472">Membrane</keyword>
<evidence type="ECO:0000256" key="3">
    <source>
        <dbReference type="ARBA" id="ARBA00022692"/>
    </source>
</evidence>
<dbReference type="STRING" id="310780.SAMN05216267_105221"/>
<dbReference type="RefSeq" id="WP_069462637.1">
    <property type="nucleotide sequence ID" value="NZ_FODD01000052.1"/>
</dbReference>
<dbReference type="GO" id="GO:0070403">
    <property type="term" value="F:NAD+ binding"/>
    <property type="evidence" value="ECO:0007669"/>
    <property type="project" value="InterPro"/>
</dbReference>
<sequence>MSDHVLITGGAGFIGTHLSAALLERGAHVTAVDNLSAGRLPTLPALLQYERFRLVEHDITVPLDWSEPVTAVMHLASPIGPAHVREHPVSTLMAGSAGTVNALEIARRHQARIVLVSSAEVYGDPNVQPQPESYRGSVDPVGPMSGYQEAKRFLEAMAAAYRREHGVKTGIVRPFNVYGPGMLNTDTRVVAAFVTRALAGQELIVNGPDAVRSLCYIDDFVAGLLAMMDCNIPGPVNLGAAEGTAIGDLAALVVSTVGSGTVTTGPSKAADGTARCPDITLARQLLDWEPTTLLRDGIAATVEAMRAAAAPPATVRFDVPSAWLSLIPESTPRPLRCRAGCVRDALRWLTSTYPVLAARLLSPSGELVPWTNLFLDQDNVRDLEGMDTVLSGDVVLVALPAMAGG</sequence>
<keyword evidence="4" id="KW-0210">Decarboxylase</keyword>
<evidence type="ECO:0000313" key="15">
    <source>
        <dbReference type="Proteomes" id="UP000181951"/>
    </source>
</evidence>
<dbReference type="SUPFAM" id="SSF54285">
    <property type="entry name" value="MoaD/ThiS"/>
    <property type="match status" value="1"/>
</dbReference>
<dbReference type="SUPFAM" id="SSF51735">
    <property type="entry name" value="NAD(P)-binding Rossmann-fold domains"/>
    <property type="match status" value="1"/>
</dbReference>
<keyword evidence="10" id="KW-0325">Glycoprotein</keyword>
<dbReference type="PANTHER" id="PTHR43078:SF6">
    <property type="entry name" value="UDP-GLUCURONIC ACID DECARBOXYLASE 1"/>
    <property type="match status" value="1"/>
</dbReference>
<name>A0A1H8TFW3_9ACTN</name>
<dbReference type="GO" id="GO:0042732">
    <property type="term" value="P:D-xylose metabolic process"/>
    <property type="evidence" value="ECO:0007669"/>
    <property type="project" value="InterPro"/>
</dbReference>
<keyword evidence="7" id="KW-0520">NAD</keyword>
<accession>A0A1H8TFW3</accession>
<keyword evidence="6" id="KW-1133">Transmembrane helix</keyword>
<evidence type="ECO:0000256" key="8">
    <source>
        <dbReference type="ARBA" id="ARBA00023034"/>
    </source>
</evidence>
<dbReference type="Pfam" id="PF01370">
    <property type="entry name" value="Epimerase"/>
    <property type="match status" value="1"/>
</dbReference>
<comment type="subcellular location">
    <subcellularLocation>
        <location evidence="2">Golgi apparatus membrane</location>
        <topology evidence="2">Single-pass type II membrane protein</topology>
    </subcellularLocation>
    <subcellularLocation>
        <location evidence="12">Golgi apparatus</location>
        <location evidence="12">Golgi stack membrane</location>
    </subcellularLocation>
</comment>
<keyword evidence="5" id="KW-0735">Signal-anchor</keyword>
<dbReference type="Proteomes" id="UP000181951">
    <property type="component" value="Unassembled WGS sequence"/>
</dbReference>
<dbReference type="InterPro" id="IPR012675">
    <property type="entry name" value="Beta-grasp_dom_sf"/>
</dbReference>
<evidence type="ECO:0000256" key="6">
    <source>
        <dbReference type="ARBA" id="ARBA00022989"/>
    </source>
</evidence>
<evidence type="ECO:0000256" key="7">
    <source>
        <dbReference type="ARBA" id="ARBA00023027"/>
    </source>
</evidence>
<dbReference type="FunFam" id="3.40.50.720:FF:000065">
    <property type="entry name" value="UDP-glucuronic acid decarboxylase 1"/>
    <property type="match status" value="1"/>
</dbReference>
<keyword evidence="8" id="KW-0333">Golgi apparatus</keyword>
<keyword evidence="3" id="KW-0812">Transmembrane</keyword>
<evidence type="ECO:0000313" key="14">
    <source>
        <dbReference type="EMBL" id="SEO89514.1"/>
    </source>
</evidence>
<organism evidence="14 15">
    <name type="scientific">Actinacidiphila rubida</name>
    <dbReference type="NCBI Taxonomy" id="310780"/>
    <lineage>
        <taxon>Bacteria</taxon>
        <taxon>Bacillati</taxon>
        <taxon>Actinomycetota</taxon>
        <taxon>Actinomycetes</taxon>
        <taxon>Kitasatosporales</taxon>
        <taxon>Streptomycetaceae</taxon>
        <taxon>Actinacidiphila</taxon>
    </lineage>
</organism>
<proteinExistence type="predicted"/>
<dbReference type="InterPro" id="IPR016155">
    <property type="entry name" value="Mopterin_synth/thiamin_S_b"/>
</dbReference>
<comment type="cofactor">
    <cofactor evidence="1">
        <name>NAD(+)</name>
        <dbReference type="ChEBI" id="CHEBI:57540"/>
    </cofactor>
</comment>
<evidence type="ECO:0000256" key="9">
    <source>
        <dbReference type="ARBA" id="ARBA00023136"/>
    </source>
</evidence>
<evidence type="ECO:0000256" key="2">
    <source>
        <dbReference type="ARBA" id="ARBA00004323"/>
    </source>
</evidence>
<evidence type="ECO:0000256" key="5">
    <source>
        <dbReference type="ARBA" id="ARBA00022968"/>
    </source>
</evidence>
<evidence type="ECO:0000256" key="1">
    <source>
        <dbReference type="ARBA" id="ARBA00001911"/>
    </source>
</evidence>
<keyword evidence="11" id="KW-0456">Lyase</keyword>
<evidence type="ECO:0000256" key="10">
    <source>
        <dbReference type="ARBA" id="ARBA00023180"/>
    </source>
</evidence>
<gene>
    <name evidence="14" type="ORF">SAMN05216267_105221</name>
</gene>
<dbReference type="PANTHER" id="PTHR43078">
    <property type="entry name" value="UDP-GLUCURONIC ACID DECARBOXYLASE-RELATED"/>
    <property type="match status" value="1"/>
</dbReference>
<reference evidence="14 15" key="1">
    <citation type="submission" date="2016-10" db="EMBL/GenBank/DDBJ databases">
        <authorList>
            <person name="de Groot N.N."/>
        </authorList>
    </citation>
    <scope>NUCLEOTIDE SEQUENCE [LARGE SCALE GENOMIC DNA]</scope>
    <source>
        <strain evidence="14 15">CGMCC 4.2026</strain>
    </source>
</reference>
<dbReference type="AlphaFoldDB" id="A0A1H8TFW3"/>
<dbReference type="Gene3D" id="3.10.20.30">
    <property type="match status" value="1"/>
</dbReference>
<evidence type="ECO:0000256" key="12">
    <source>
        <dbReference type="ARBA" id="ARBA00037859"/>
    </source>
</evidence>
<keyword evidence="15" id="KW-1185">Reference proteome</keyword>
<dbReference type="InterPro" id="IPR044516">
    <property type="entry name" value="UXS-like"/>
</dbReference>
<protein>
    <submittedName>
        <fullName evidence="14">dTDP-glucose 4,6-dehydratase</fullName>
    </submittedName>
</protein>
<evidence type="ECO:0000259" key="13">
    <source>
        <dbReference type="Pfam" id="PF01370"/>
    </source>
</evidence>